<proteinExistence type="predicted"/>
<reference evidence="2 3" key="2">
    <citation type="submission" date="2018-09" db="EMBL/GenBank/DDBJ databases">
        <title>A high-quality reference genome of wild soybean provides a powerful tool to mine soybean genomes.</title>
        <authorList>
            <person name="Xie M."/>
            <person name="Chung C.Y.L."/>
            <person name="Li M.-W."/>
            <person name="Wong F.-L."/>
            <person name="Chan T.-F."/>
            <person name="Lam H.-M."/>
        </authorList>
    </citation>
    <scope>NUCLEOTIDE SEQUENCE [LARGE SCALE GENOMIC DNA]</scope>
    <source>
        <strain evidence="3">cv. W05</strain>
        <tissue evidence="2">Hypocotyl of etiolated seedlings</tissue>
    </source>
</reference>
<dbReference type="Proteomes" id="UP000289340">
    <property type="component" value="Chromosome 16"/>
</dbReference>
<reference evidence="1" key="1">
    <citation type="submission" date="2014-07" db="EMBL/GenBank/DDBJ databases">
        <title>Identification of a novel salt tolerance gene in wild soybean by whole-genome sequencing.</title>
        <authorList>
            <person name="Lam H.-M."/>
            <person name="Qi X."/>
            <person name="Li M.-W."/>
            <person name="Liu X."/>
            <person name="Xie M."/>
            <person name="Ni M."/>
            <person name="Xu X."/>
        </authorList>
    </citation>
    <scope>NUCLEOTIDE SEQUENCE [LARGE SCALE GENOMIC DNA]</scope>
    <source>
        <tissue evidence="1">Root</tissue>
    </source>
</reference>
<sequence length="90" mass="10757">MKLNKTVILIPRGKENVLCYKEIYLTEGFHEFVFKLQENISHHQQYFCNSGYASVEHHERVLRMLNYGRLNLSSVPVKWYTMPKKFYITG</sequence>
<name>A0A0B2RHS6_GLYSO</name>
<gene>
    <name evidence="2" type="ORF">D0Y65_044201</name>
    <name evidence="1" type="ORF">glysoja_029663</name>
</gene>
<protein>
    <submittedName>
        <fullName evidence="1">Uncharacterized protein</fullName>
    </submittedName>
</protein>
<dbReference type="Proteomes" id="UP000053555">
    <property type="component" value="Unassembled WGS sequence"/>
</dbReference>
<dbReference type="EMBL" id="QZWG01000016">
    <property type="protein sequence ID" value="RZB61797.1"/>
    <property type="molecule type" value="Genomic_DNA"/>
</dbReference>
<evidence type="ECO:0000313" key="1">
    <source>
        <dbReference type="EMBL" id="KHN31528.1"/>
    </source>
</evidence>
<dbReference type="AlphaFoldDB" id="A0A0B2RHS6"/>
<organism evidence="1">
    <name type="scientific">Glycine soja</name>
    <name type="common">Wild soybean</name>
    <dbReference type="NCBI Taxonomy" id="3848"/>
    <lineage>
        <taxon>Eukaryota</taxon>
        <taxon>Viridiplantae</taxon>
        <taxon>Streptophyta</taxon>
        <taxon>Embryophyta</taxon>
        <taxon>Tracheophyta</taxon>
        <taxon>Spermatophyta</taxon>
        <taxon>Magnoliopsida</taxon>
        <taxon>eudicotyledons</taxon>
        <taxon>Gunneridae</taxon>
        <taxon>Pentapetalae</taxon>
        <taxon>rosids</taxon>
        <taxon>fabids</taxon>
        <taxon>Fabales</taxon>
        <taxon>Fabaceae</taxon>
        <taxon>Papilionoideae</taxon>
        <taxon>50 kb inversion clade</taxon>
        <taxon>NPAAA clade</taxon>
        <taxon>indigoferoid/millettioid clade</taxon>
        <taxon>Phaseoleae</taxon>
        <taxon>Glycine</taxon>
        <taxon>Glycine subgen. Soja</taxon>
    </lineage>
</organism>
<dbReference type="EMBL" id="QZWG01000016">
    <property type="protein sequence ID" value="RZB61795.1"/>
    <property type="molecule type" value="Genomic_DNA"/>
</dbReference>
<evidence type="ECO:0000313" key="3">
    <source>
        <dbReference type="Proteomes" id="UP000289340"/>
    </source>
</evidence>
<evidence type="ECO:0000313" key="2">
    <source>
        <dbReference type="EMBL" id="RZB61795.1"/>
    </source>
</evidence>
<dbReference type="EMBL" id="KN651037">
    <property type="protein sequence ID" value="KHN31528.1"/>
    <property type="molecule type" value="Genomic_DNA"/>
</dbReference>
<dbReference type="EMBL" id="QZWG01000016">
    <property type="protein sequence ID" value="RZB61796.1"/>
    <property type="molecule type" value="Genomic_DNA"/>
</dbReference>
<keyword evidence="3" id="KW-1185">Reference proteome</keyword>
<accession>A0A0B2RHS6</accession>